<evidence type="ECO:0000313" key="2">
    <source>
        <dbReference type="EMBL" id="OSM02238.1"/>
    </source>
</evidence>
<feature type="transmembrane region" description="Helical" evidence="1">
    <location>
        <begin position="110"/>
        <end position="128"/>
    </location>
</feature>
<organism evidence="2 3">
    <name type="scientific">Magnetofaba australis IT-1</name>
    <dbReference type="NCBI Taxonomy" id="1434232"/>
    <lineage>
        <taxon>Bacteria</taxon>
        <taxon>Pseudomonadati</taxon>
        <taxon>Pseudomonadota</taxon>
        <taxon>Magnetococcia</taxon>
        <taxon>Magnetococcales</taxon>
        <taxon>Magnetococcaceae</taxon>
        <taxon>Magnetofaba</taxon>
    </lineage>
</organism>
<feature type="transmembrane region" description="Helical" evidence="1">
    <location>
        <begin position="135"/>
        <end position="152"/>
    </location>
</feature>
<name>A0A1Y2K2H9_9PROT</name>
<evidence type="ECO:0000256" key="1">
    <source>
        <dbReference type="SAM" id="Phobius"/>
    </source>
</evidence>
<evidence type="ECO:0008006" key="4">
    <source>
        <dbReference type="Google" id="ProtNLM"/>
    </source>
</evidence>
<keyword evidence="3" id="KW-1185">Reference proteome</keyword>
<comment type="caution">
    <text evidence="2">The sequence shown here is derived from an EMBL/GenBank/DDBJ whole genome shotgun (WGS) entry which is preliminary data.</text>
</comment>
<feature type="transmembrane region" description="Helical" evidence="1">
    <location>
        <begin position="291"/>
        <end position="310"/>
    </location>
</feature>
<protein>
    <recommendedName>
        <fullName evidence="4">Glycosyltransferase RgtA/B/C/D-like domain-containing protein</fullName>
    </recommendedName>
</protein>
<proteinExistence type="predicted"/>
<keyword evidence="1" id="KW-0812">Transmembrane</keyword>
<feature type="transmembrane region" description="Helical" evidence="1">
    <location>
        <begin position="26"/>
        <end position="46"/>
    </location>
</feature>
<reference evidence="2 3" key="1">
    <citation type="journal article" date="2016" name="BMC Genomics">
        <title>Combined genomic and structural analyses of a cultured magnetotactic bacterium reveals its niche adaptation to a dynamic environment.</title>
        <authorList>
            <person name="Araujo A.C."/>
            <person name="Morillo V."/>
            <person name="Cypriano J."/>
            <person name="Teixeira L.C."/>
            <person name="Leao P."/>
            <person name="Lyra S."/>
            <person name="Almeida L.G."/>
            <person name="Bazylinski D.A."/>
            <person name="Vasconcellos A.T."/>
            <person name="Abreu F."/>
            <person name="Lins U."/>
        </authorList>
    </citation>
    <scope>NUCLEOTIDE SEQUENCE [LARGE SCALE GENOMIC DNA]</scope>
    <source>
        <strain evidence="2 3">IT-1</strain>
    </source>
</reference>
<gene>
    <name evidence="2" type="ORF">MAIT1_02348</name>
</gene>
<dbReference type="AlphaFoldDB" id="A0A1Y2K2H9"/>
<feature type="transmembrane region" description="Helical" evidence="1">
    <location>
        <begin position="226"/>
        <end position="247"/>
    </location>
</feature>
<feature type="transmembrane region" description="Helical" evidence="1">
    <location>
        <begin position="75"/>
        <end position="98"/>
    </location>
</feature>
<dbReference type="EMBL" id="LVJN01000020">
    <property type="protein sequence ID" value="OSM02238.1"/>
    <property type="molecule type" value="Genomic_DNA"/>
</dbReference>
<evidence type="ECO:0000313" key="3">
    <source>
        <dbReference type="Proteomes" id="UP000194003"/>
    </source>
</evidence>
<sequence>MHHAVTAPEQTAMTAASDQLHKHAPWLLLAIFAYCVVVSAVCRPAVPFYLDDVMMRDTNLLLSSLQPTIADLKRFYWGMLSFRYGALPYVAQNVYYAIVGEFLPLSGASISAFNGVLTGLAAIAAFGVGRLLGGVRLGLMMALALALFPWMAAVSRGMAFNGTLMILLQITLLYLALKLAREPQRAVWPALLSCVLGLYLFVALDAIIFLFFLFLILLFTGGLKRALFTPFVLIPLGALALSFYWTAFQYGQGGSLNILFLPLIKLAPGLFGVSPSDAAPPPFAAEKVVRFLSWSFGPPLLLMAYGAYSAMRGGRNLPITAPDGHALLKRVAPILLLWSLLLLTMMILKAGQRPDHKELPVVYAFIGGAPFAFIAALGYAALPRRALIAIAVLMSAMQFTVLQTDLYAKLWWRQSPDDQRVFAMAAYLIEKRPDLLTEDKIAFLPRNQPANVGVHARGRMTRIVMPDYLPATHELATASRGDTLGFLQAVERRDVIPAHWLVFTPELFGSEGGAFFARLRDDPRVVWKVRLRDPAGREIWLAEVEPERTEAAPIPAYADAEPWATSYRERYNRKDFLVRNLDLSKTY</sequence>
<feature type="transmembrane region" description="Helical" evidence="1">
    <location>
        <begin position="158"/>
        <end position="177"/>
    </location>
</feature>
<keyword evidence="1" id="KW-1133">Transmembrane helix</keyword>
<feature type="transmembrane region" description="Helical" evidence="1">
    <location>
        <begin position="331"/>
        <end position="348"/>
    </location>
</feature>
<feature type="transmembrane region" description="Helical" evidence="1">
    <location>
        <begin position="254"/>
        <end position="271"/>
    </location>
</feature>
<feature type="transmembrane region" description="Helical" evidence="1">
    <location>
        <begin position="360"/>
        <end position="380"/>
    </location>
</feature>
<dbReference type="Proteomes" id="UP000194003">
    <property type="component" value="Unassembled WGS sequence"/>
</dbReference>
<dbReference type="STRING" id="1434232.MAIT1_02348"/>
<feature type="transmembrane region" description="Helical" evidence="1">
    <location>
        <begin position="189"/>
        <end position="220"/>
    </location>
</feature>
<dbReference type="RefSeq" id="WP_085444721.1">
    <property type="nucleotide sequence ID" value="NZ_LVJN01000020.1"/>
</dbReference>
<accession>A0A1Y2K2H9</accession>
<keyword evidence="1" id="KW-0472">Membrane</keyword>